<accession>A0ABV5M6Z5</accession>
<feature type="transmembrane region" description="Helical" evidence="2">
    <location>
        <begin position="56"/>
        <end position="74"/>
    </location>
</feature>
<keyword evidence="2" id="KW-1133">Transmembrane helix</keyword>
<feature type="compositionally biased region" description="Basic and acidic residues" evidence="1">
    <location>
        <begin position="1333"/>
        <end position="1345"/>
    </location>
</feature>
<feature type="compositionally biased region" description="Low complexity" evidence="1">
    <location>
        <begin position="525"/>
        <end position="541"/>
    </location>
</feature>
<feature type="transmembrane region" description="Helical" evidence="2">
    <location>
        <begin position="107"/>
        <end position="134"/>
    </location>
</feature>
<name>A0ABV5M6Z5_9ACTN</name>
<keyword evidence="4" id="KW-1185">Reference proteome</keyword>
<feature type="compositionally biased region" description="Low complexity" evidence="1">
    <location>
        <begin position="926"/>
        <end position="940"/>
    </location>
</feature>
<keyword evidence="2" id="KW-0472">Membrane</keyword>
<proteinExistence type="predicted"/>
<comment type="caution">
    <text evidence="3">The sequence shown here is derived from an EMBL/GenBank/DDBJ whole genome shotgun (WGS) entry which is preliminary data.</text>
</comment>
<feature type="compositionally biased region" description="Basic and acidic residues" evidence="1">
    <location>
        <begin position="542"/>
        <end position="564"/>
    </location>
</feature>
<dbReference type="RefSeq" id="WP_380028475.1">
    <property type="nucleotide sequence ID" value="NZ_JBHMCA010000026.1"/>
</dbReference>
<evidence type="ECO:0000313" key="4">
    <source>
        <dbReference type="Proteomes" id="UP001589608"/>
    </source>
</evidence>
<feature type="compositionally biased region" description="Basic and acidic residues" evidence="1">
    <location>
        <begin position="457"/>
        <end position="473"/>
    </location>
</feature>
<organism evidence="3 4">
    <name type="scientific">Dactylosporangium vinaceum</name>
    <dbReference type="NCBI Taxonomy" id="53362"/>
    <lineage>
        <taxon>Bacteria</taxon>
        <taxon>Bacillati</taxon>
        <taxon>Actinomycetota</taxon>
        <taxon>Actinomycetes</taxon>
        <taxon>Micromonosporales</taxon>
        <taxon>Micromonosporaceae</taxon>
        <taxon>Dactylosporangium</taxon>
    </lineage>
</organism>
<feature type="compositionally biased region" description="Gly residues" evidence="1">
    <location>
        <begin position="1075"/>
        <end position="1089"/>
    </location>
</feature>
<feature type="compositionally biased region" description="Basic and acidic residues" evidence="1">
    <location>
        <begin position="999"/>
        <end position="1054"/>
    </location>
</feature>
<feature type="compositionally biased region" description="Gly residues" evidence="1">
    <location>
        <begin position="1210"/>
        <end position="1220"/>
    </location>
</feature>
<feature type="compositionally biased region" description="Low complexity" evidence="1">
    <location>
        <begin position="1284"/>
        <end position="1314"/>
    </location>
</feature>
<feature type="compositionally biased region" description="Low complexity" evidence="1">
    <location>
        <begin position="1246"/>
        <end position="1256"/>
    </location>
</feature>
<evidence type="ECO:0000256" key="1">
    <source>
        <dbReference type="SAM" id="MobiDB-lite"/>
    </source>
</evidence>
<feature type="region of interest" description="Disordered" evidence="1">
    <location>
        <begin position="402"/>
        <end position="1410"/>
    </location>
</feature>
<feature type="transmembrane region" description="Helical" evidence="2">
    <location>
        <begin position="28"/>
        <end position="50"/>
    </location>
</feature>
<feature type="compositionally biased region" description="Gly residues" evidence="1">
    <location>
        <begin position="474"/>
        <end position="495"/>
    </location>
</feature>
<evidence type="ECO:0000256" key="2">
    <source>
        <dbReference type="SAM" id="Phobius"/>
    </source>
</evidence>
<keyword evidence="2" id="KW-0812">Transmembrane</keyword>
<evidence type="ECO:0000313" key="3">
    <source>
        <dbReference type="EMBL" id="MFB9444623.1"/>
    </source>
</evidence>
<feature type="compositionally biased region" description="Basic and acidic residues" evidence="1">
    <location>
        <begin position="407"/>
        <end position="435"/>
    </location>
</feature>
<feature type="compositionally biased region" description="Basic and acidic residues" evidence="1">
    <location>
        <begin position="1356"/>
        <end position="1392"/>
    </location>
</feature>
<sequence>MTTTFRRDAPASWVDGVKRSKRVAVRPTGLVAGALLGGAVLAGVGVAGWGITELSILWGVAALVALAGVVVLTLRGFPLFAMLTIVAGAVAWGAATRGRLPDSWFDILGVLGFIGVNLAFVVPLAGSFLSALLLDARRVSRLSIDEAVSGRRWWGKPDDHLPRLKELEAIPSARFFALGEGGCTHLVAAGRRVALFLPTVWPHGEFTMDAAGQVLRGGRLFVPGSEDVDGLAAEVHTWREQLAKVGGSVRGYLVVAPSRGDVSEDLVISVAPGEHLHLVHAHEMVDAAGRWLSEEPYRVDLHVMERLLVLAAGNELPEPLSLPRTFAREADEASAERSTSPTDAAFAAAASAPAASAPSGGVAAGGPPSVLGGVAADAGGTTTAWRPGSGAMRAKLGRLARVGAARADAHEPAAQESDTREPAGRHGTTEHEAAADRPAAGMADSAGAGSSFADAGDGDRREPGAGDRGDAGGRDSGFGSTLGLGRSGGAGGAFGSGEDADLGGPLFDHDDDLGGRARLDRMSDDGAASGSGDGSRSAAESRTGRDGDGRSRFERELDRIDRDSGASARRGSDLGDESLTRPSGERNDHEQAGESSASWEARATRELVGDWDNDSASRIAAWAAEGATDPESRSGVRRSWSPMGGETPGPDDRFQWSSEADDASAQHEAGGWSGSPGSAPSPNTESDRMGAESWNGSSRGGSAPAGESWRDRRAAEPAAESWTDRRQPEPVADSWSQRRAPEPVAESWTDRRQPEPVADSWSQRRTPEPVADSWAEQRAPEPVNGSWTDRRQPEPVADSWSDRRQPEPVAESWSQRRAPEPVADSWRDGRASEHGRASERGRSGDEQRSAVEWPPPAESGARAERPSVEWRSAGEPGPGVPQAGASRASADWRNGAEAGPSERPSVEWRAGSTSGAAERPSVEWRSGASAEGSSAGLSERGAGESDGPSAGERRRGERGVFGGSLFDGDAPELVAQPLELRRNWDSDPAARSIRRRDRGQHGDGSETERGDEARARDWRAGDGGEARDWRAGDGGEARDWRAGEGETRDWRAGEDAGAQDRWAGDVAGERDWRGDAGGSAAGDVGGFSGAGVPVAGGRPADLGAGGSWTSPAEPAAGPGRGWADAPGVADAGGYRGWGEAGAVPAAQDWDQRGGESPASGSGWGDQRDAGPVAGRGRAEVSGGAVSGRPGWGEQGDGAPVAGSGRAEVPGGRGDGSGAGWAGYADSAPPPPPVTGAGAGWGHHDAGAPVAGNAPGAPGWGDRGDSGPAAGRGRADQPGTASSWGQGAAGQAPAGPAPAAQGPAGAAEDAWWAAGPAGGGGDGQEKGKKSRWGRNKDKDAAPAARDESDDWAAEATTRWDRSAAKSDERPARQDDWRNDDRRIEREPARRNDDAAGWGNGPRSEAIPEQRKREIGAFEDLAPLELNLDEEPKEKTSRRFLRRK</sequence>
<feature type="compositionally biased region" description="Basic and acidic residues" evidence="1">
    <location>
        <begin position="825"/>
        <end position="849"/>
    </location>
</feature>
<protein>
    <submittedName>
        <fullName evidence="3">Uncharacterized protein</fullName>
    </submittedName>
</protein>
<feature type="compositionally biased region" description="Basic and acidic residues" evidence="1">
    <location>
        <begin position="512"/>
        <end position="524"/>
    </location>
</feature>
<feature type="compositionally biased region" description="Basic and acidic residues" evidence="1">
    <location>
        <begin position="583"/>
        <end position="592"/>
    </location>
</feature>
<reference evidence="3 4" key="1">
    <citation type="submission" date="2024-09" db="EMBL/GenBank/DDBJ databases">
        <authorList>
            <person name="Sun Q."/>
            <person name="Mori K."/>
        </authorList>
    </citation>
    <scope>NUCLEOTIDE SEQUENCE [LARGE SCALE GENOMIC DNA]</scope>
    <source>
        <strain evidence="3 4">JCM 3307</strain>
    </source>
</reference>
<feature type="compositionally biased region" description="Low complexity" evidence="1">
    <location>
        <begin position="436"/>
        <end position="455"/>
    </location>
</feature>
<dbReference type="Proteomes" id="UP001589608">
    <property type="component" value="Unassembled WGS sequence"/>
</dbReference>
<dbReference type="EMBL" id="JBHMCA010000026">
    <property type="protein sequence ID" value="MFB9444623.1"/>
    <property type="molecule type" value="Genomic_DNA"/>
</dbReference>
<feature type="compositionally biased region" description="Low complexity" evidence="1">
    <location>
        <begin position="1090"/>
        <end position="1100"/>
    </location>
</feature>
<gene>
    <name evidence="3" type="ORF">ACFFTR_16220</name>
</gene>